<dbReference type="AlphaFoldDB" id="A0A978V9A9"/>
<dbReference type="InterPro" id="IPR050396">
    <property type="entry name" value="Glycosyltr_51/Transpeptidase"/>
</dbReference>
<dbReference type="Gene3D" id="1.10.3810.10">
    <property type="entry name" value="Biosynthetic peptidoglycan transglycosylase-like"/>
    <property type="match status" value="2"/>
</dbReference>
<keyword evidence="5" id="KW-1133">Transmembrane helix</keyword>
<dbReference type="PANTHER" id="PTHR32282">
    <property type="entry name" value="BINDING PROTEIN TRANSPEPTIDASE, PUTATIVE-RELATED"/>
    <property type="match status" value="1"/>
</dbReference>
<dbReference type="GO" id="GO:0008955">
    <property type="term" value="F:peptidoglycan glycosyltransferase activity"/>
    <property type="evidence" value="ECO:0007669"/>
    <property type="project" value="TreeGrafter"/>
</dbReference>
<evidence type="ECO:0000256" key="1">
    <source>
        <dbReference type="ARBA" id="ARBA00022679"/>
    </source>
</evidence>
<evidence type="ECO:0000313" key="8">
    <source>
        <dbReference type="Proteomes" id="UP000813462"/>
    </source>
</evidence>
<dbReference type="CDD" id="cd00028">
    <property type="entry name" value="B_lectin"/>
    <property type="match status" value="1"/>
</dbReference>
<accession>A0A978V9A9</accession>
<dbReference type="Pfam" id="PF00912">
    <property type="entry name" value="Transgly"/>
    <property type="match status" value="2"/>
</dbReference>
<reference evidence="7" key="1">
    <citation type="journal article" date="2021" name="Front. Plant Sci.">
        <title>Chromosome-Scale Genome Assembly for Chinese Sour Jujube and Insights Into Its Genome Evolution and Domestication Signature.</title>
        <authorList>
            <person name="Shen L.-Y."/>
            <person name="Luo H."/>
            <person name="Wang X.-L."/>
            <person name="Wang X.-M."/>
            <person name="Qiu X.-J."/>
            <person name="Liu H."/>
            <person name="Zhou S.-S."/>
            <person name="Jia K.-H."/>
            <person name="Nie S."/>
            <person name="Bao Y.-T."/>
            <person name="Zhang R.-G."/>
            <person name="Yun Q.-Z."/>
            <person name="Chai Y.-H."/>
            <person name="Lu J.-Y."/>
            <person name="Li Y."/>
            <person name="Zhao S.-W."/>
            <person name="Mao J.-F."/>
            <person name="Jia S.-G."/>
            <person name="Mao Y.-M."/>
        </authorList>
    </citation>
    <scope>NUCLEOTIDE SEQUENCE</scope>
    <source>
        <strain evidence="7">AT0</strain>
        <tissue evidence="7">Leaf</tissue>
    </source>
</reference>
<dbReference type="GO" id="GO:0048544">
    <property type="term" value="P:recognition of pollen"/>
    <property type="evidence" value="ECO:0007669"/>
    <property type="project" value="InterPro"/>
</dbReference>
<gene>
    <name evidence="7" type="ORF">FEM48_Zijuj06G0125200</name>
</gene>
<dbReference type="InterPro" id="IPR000858">
    <property type="entry name" value="S_locus_glycoprot_dom"/>
</dbReference>
<feature type="transmembrane region" description="Helical" evidence="5">
    <location>
        <begin position="594"/>
        <end position="615"/>
    </location>
</feature>
<organism evidence="7 8">
    <name type="scientific">Ziziphus jujuba var. spinosa</name>
    <dbReference type="NCBI Taxonomy" id="714518"/>
    <lineage>
        <taxon>Eukaryota</taxon>
        <taxon>Viridiplantae</taxon>
        <taxon>Streptophyta</taxon>
        <taxon>Embryophyta</taxon>
        <taxon>Tracheophyta</taxon>
        <taxon>Spermatophyta</taxon>
        <taxon>Magnoliopsida</taxon>
        <taxon>eudicotyledons</taxon>
        <taxon>Gunneridae</taxon>
        <taxon>Pentapetalae</taxon>
        <taxon>rosids</taxon>
        <taxon>fabids</taxon>
        <taxon>Rosales</taxon>
        <taxon>Rhamnaceae</taxon>
        <taxon>Paliureae</taxon>
        <taxon>Ziziphus</taxon>
    </lineage>
</organism>
<keyword evidence="4" id="KW-0325">Glycoprotein</keyword>
<dbReference type="Pfam" id="PF01453">
    <property type="entry name" value="B_lectin"/>
    <property type="match status" value="1"/>
</dbReference>
<keyword evidence="2" id="KW-0732">Signal</keyword>
<dbReference type="Gene3D" id="2.90.10.30">
    <property type="match status" value="1"/>
</dbReference>
<feature type="transmembrane region" description="Helical" evidence="5">
    <location>
        <begin position="76"/>
        <end position="96"/>
    </location>
</feature>
<dbReference type="InterPro" id="IPR036950">
    <property type="entry name" value="PBP_transglycosylase"/>
</dbReference>
<dbReference type="Pfam" id="PF00954">
    <property type="entry name" value="S_locus_glycop"/>
    <property type="match status" value="1"/>
</dbReference>
<dbReference type="InterPro" id="IPR001480">
    <property type="entry name" value="Bulb-type_lectin_dom"/>
</dbReference>
<keyword evidence="3" id="KW-1015">Disulfide bond</keyword>
<dbReference type="InterPro" id="IPR001264">
    <property type="entry name" value="Glyco_trans_51"/>
</dbReference>
<comment type="caution">
    <text evidence="7">The sequence shown here is derived from an EMBL/GenBank/DDBJ whole genome shotgun (WGS) entry which is preliminary data.</text>
</comment>
<dbReference type="InterPro" id="IPR036426">
    <property type="entry name" value="Bulb-type_lectin_dom_sf"/>
</dbReference>
<evidence type="ECO:0000256" key="3">
    <source>
        <dbReference type="ARBA" id="ARBA00023157"/>
    </source>
</evidence>
<evidence type="ECO:0000256" key="2">
    <source>
        <dbReference type="ARBA" id="ARBA00022729"/>
    </source>
</evidence>
<feature type="domain" description="Bulb-type lectin" evidence="6">
    <location>
        <begin position="181"/>
        <end position="299"/>
    </location>
</feature>
<keyword evidence="5" id="KW-0472">Membrane</keyword>
<dbReference type="SUPFAM" id="SSF53955">
    <property type="entry name" value="Lysozyme-like"/>
    <property type="match status" value="2"/>
</dbReference>
<dbReference type="SUPFAM" id="SSF51110">
    <property type="entry name" value="alpha-D-mannose-specific plant lectins"/>
    <property type="match status" value="1"/>
</dbReference>
<evidence type="ECO:0000259" key="6">
    <source>
        <dbReference type="PROSITE" id="PS50927"/>
    </source>
</evidence>
<keyword evidence="5" id="KW-0812">Transmembrane</keyword>
<dbReference type="InterPro" id="IPR023346">
    <property type="entry name" value="Lysozyme-like_dom_sf"/>
</dbReference>
<sequence>MAMTHRLVCSAKSFHLSEIQQSPKHFRTNPFQCPLASLPFFTLKPLTGSNSAYYSRLHSVYPRPHSSSRWSSKNQFLIEILIFIAFSVFLLCLRLFSNVILPHFPHRWLALVAYSEEAEARTSAYPSHVWQAIVAYEDRRFFRHFGIDPVGLARAVLSFSARGGGSTITQQGNQDEFIYPNFTASHYQFIDGAGVFLYSRNRTFETAIYNPSLQKFNFYLCVIHVATNTIIWSANRDAPISSSAQMTLTAKGISISDEDGNLKWSTPSLDSGVGALQLTEMGNLVLLDQFNNTLWESFQHPTDTIVIGQQLNVGTFLYGAASDNDFSTGDYRLAISGSDAILQWHGQTYWKLSMDTSAFTNSNYIVEYMAINRTGLYLFGLNGSAVVVQVVLSPSDFRIANLGSSGQFIVRSYSSTGWKQDFLGPVDTCLIPLTCGKLGLCTDDASSNPVCSCPSNFHGGLQNMSGCLPSDSSFSLPIACNSTKNGLQSNSSSVAYLRLGYGMDYFANIFSEPVKFGVNLTVCQDLCSGNCSCLGIFYDNSTGSCYVLEDQLGSIISNTGQSSLVGYIKALVRSSPPDGKGGNNSNGTRKFPTAALVLLPCTGFFLLVALGFLLWGRWRLSKRRDINGGGHSSSSSGSGLIYFPLLALEMHEQGKYLELVDPRLEGRVTYEEVERLVRVALCCVHEEPGLRPNMVTVVSMLEGGMPLCQPRLESLNFLRFYGRRFSEASMIEEETEQNDLVLYPQANASTSSTPNFFGLVKNSFLKNDRTFTRKVVEMLLALAVERTLSKRRIMSCYISKIYWGHGIYGVESASNFYFGKHPSLLTLGEPAMLAGIIPAPEVRSPFRDGSRGKAFQARVLKRMVDVGFLDVAAALSVLKQSLPLHINGPGYADGLLHLLSLYREQTEAMATQIITRGLVSLFDAVKWVLLKNLG</sequence>
<evidence type="ECO:0000256" key="5">
    <source>
        <dbReference type="SAM" id="Phobius"/>
    </source>
</evidence>
<dbReference type="PANTHER" id="PTHR32282:SF33">
    <property type="entry name" value="PEPTIDOGLYCAN GLYCOSYLTRANSFERASE"/>
    <property type="match status" value="1"/>
</dbReference>
<dbReference type="EMBL" id="JAEACU010000006">
    <property type="protein sequence ID" value="KAH7524494.1"/>
    <property type="molecule type" value="Genomic_DNA"/>
</dbReference>
<dbReference type="PROSITE" id="PS50927">
    <property type="entry name" value="BULB_LECTIN"/>
    <property type="match status" value="1"/>
</dbReference>
<dbReference type="FunFam" id="2.90.10.10:FF:000023">
    <property type="entry name" value="G-type lectin S-receptor-like serine/threonine-protein kinase"/>
    <property type="match status" value="1"/>
</dbReference>
<proteinExistence type="predicted"/>
<dbReference type="Proteomes" id="UP000813462">
    <property type="component" value="Unassembled WGS sequence"/>
</dbReference>
<dbReference type="SMART" id="SM00108">
    <property type="entry name" value="B_lectin"/>
    <property type="match status" value="1"/>
</dbReference>
<keyword evidence="1" id="KW-0808">Transferase</keyword>
<name>A0A978V9A9_ZIZJJ</name>
<protein>
    <recommendedName>
        <fullName evidence="6">Bulb-type lectin domain-containing protein</fullName>
    </recommendedName>
</protein>
<dbReference type="Gene3D" id="1.10.510.10">
    <property type="entry name" value="Transferase(Phosphotransferase) domain 1"/>
    <property type="match status" value="1"/>
</dbReference>
<evidence type="ECO:0000313" key="7">
    <source>
        <dbReference type="EMBL" id="KAH7524494.1"/>
    </source>
</evidence>
<evidence type="ECO:0000256" key="4">
    <source>
        <dbReference type="ARBA" id="ARBA00023180"/>
    </source>
</evidence>